<dbReference type="EMBL" id="KV878582">
    <property type="protein sequence ID" value="OJJ64157.1"/>
    <property type="molecule type" value="Genomic_DNA"/>
</dbReference>
<evidence type="ECO:0000256" key="1">
    <source>
        <dbReference type="SAM" id="SignalP"/>
    </source>
</evidence>
<protein>
    <submittedName>
        <fullName evidence="2">Uncharacterized protein</fullName>
    </submittedName>
</protein>
<dbReference type="RefSeq" id="XP_040707963.1">
    <property type="nucleotide sequence ID" value="XM_040845789.1"/>
</dbReference>
<feature type="chain" id="PRO_5012273514" evidence="1">
    <location>
        <begin position="21"/>
        <end position="116"/>
    </location>
</feature>
<keyword evidence="1" id="KW-0732">Signal</keyword>
<keyword evidence="3" id="KW-1185">Reference proteome</keyword>
<dbReference type="AlphaFoldDB" id="A0A1L9TXJ6"/>
<organism evidence="2 3">
    <name type="scientific">Aspergillus sydowii CBS 593.65</name>
    <dbReference type="NCBI Taxonomy" id="1036612"/>
    <lineage>
        <taxon>Eukaryota</taxon>
        <taxon>Fungi</taxon>
        <taxon>Dikarya</taxon>
        <taxon>Ascomycota</taxon>
        <taxon>Pezizomycotina</taxon>
        <taxon>Eurotiomycetes</taxon>
        <taxon>Eurotiomycetidae</taxon>
        <taxon>Eurotiales</taxon>
        <taxon>Aspergillaceae</taxon>
        <taxon>Aspergillus</taxon>
        <taxon>Aspergillus subgen. Nidulantes</taxon>
    </lineage>
</organism>
<evidence type="ECO:0000313" key="3">
    <source>
        <dbReference type="Proteomes" id="UP000184356"/>
    </source>
</evidence>
<gene>
    <name evidence="2" type="ORF">ASPSYDRAFT_38847</name>
</gene>
<dbReference type="Proteomes" id="UP000184356">
    <property type="component" value="Unassembled WGS sequence"/>
</dbReference>
<dbReference type="GeneID" id="63761862"/>
<evidence type="ECO:0000313" key="2">
    <source>
        <dbReference type="EMBL" id="OJJ64157.1"/>
    </source>
</evidence>
<proteinExistence type="predicted"/>
<name>A0A1L9TXJ6_9EURO</name>
<feature type="signal peptide" evidence="1">
    <location>
        <begin position="1"/>
        <end position="20"/>
    </location>
</feature>
<reference evidence="3" key="1">
    <citation type="journal article" date="2017" name="Genome Biol.">
        <title>Comparative genomics reveals high biological diversity and specific adaptations in the industrially and medically important fungal genus Aspergillus.</title>
        <authorList>
            <person name="de Vries R.P."/>
            <person name="Riley R."/>
            <person name="Wiebenga A."/>
            <person name="Aguilar-Osorio G."/>
            <person name="Amillis S."/>
            <person name="Uchima C.A."/>
            <person name="Anderluh G."/>
            <person name="Asadollahi M."/>
            <person name="Askin M."/>
            <person name="Barry K."/>
            <person name="Battaglia E."/>
            <person name="Bayram O."/>
            <person name="Benocci T."/>
            <person name="Braus-Stromeyer S.A."/>
            <person name="Caldana C."/>
            <person name="Canovas D."/>
            <person name="Cerqueira G.C."/>
            <person name="Chen F."/>
            <person name="Chen W."/>
            <person name="Choi C."/>
            <person name="Clum A."/>
            <person name="Dos Santos R.A."/>
            <person name="Damasio A.R."/>
            <person name="Diallinas G."/>
            <person name="Emri T."/>
            <person name="Fekete E."/>
            <person name="Flipphi M."/>
            <person name="Freyberg S."/>
            <person name="Gallo A."/>
            <person name="Gournas C."/>
            <person name="Habgood R."/>
            <person name="Hainaut M."/>
            <person name="Harispe M.L."/>
            <person name="Henrissat B."/>
            <person name="Hilden K.S."/>
            <person name="Hope R."/>
            <person name="Hossain A."/>
            <person name="Karabika E."/>
            <person name="Karaffa L."/>
            <person name="Karanyi Z."/>
            <person name="Krasevec N."/>
            <person name="Kuo A."/>
            <person name="Kusch H."/>
            <person name="LaButti K."/>
            <person name="Lagendijk E.L."/>
            <person name="Lapidus A."/>
            <person name="Levasseur A."/>
            <person name="Lindquist E."/>
            <person name="Lipzen A."/>
            <person name="Logrieco A.F."/>
            <person name="MacCabe A."/>
            <person name="Maekelae M.R."/>
            <person name="Malavazi I."/>
            <person name="Melin P."/>
            <person name="Meyer V."/>
            <person name="Mielnichuk N."/>
            <person name="Miskei M."/>
            <person name="Molnar A.P."/>
            <person name="Mule G."/>
            <person name="Ngan C.Y."/>
            <person name="Orejas M."/>
            <person name="Orosz E."/>
            <person name="Ouedraogo J.P."/>
            <person name="Overkamp K.M."/>
            <person name="Park H.-S."/>
            <person name="Perrone G."/>
            <person name="Piumi F."/>
            <person name="Punt P.J."/>
            <person name="Ram A.F."/>
            <person name="Ramon A."/>
            <person name="Rauscher S."/>
            <person name="Record E."/>
            <person name="Riano-Pachon D.M."/>
            <person name="Robert V."/>
            <person name="Roehrig J."/>
            <person name="Ruller R."/>
            <person name="Salamov A."/>
            <person name="Salih N.S."/>
            <person name="Samson R.A."/>
            <person name="Sandor E."/>
            <person name="Sanguinetti M."/>
            <person name="Schuetze T."/>
            <person name="Sepcic K."/>
            <person name="Shelest E."/>
            <person name="Sherlock G."/>
            <person name="Sophianopoulou V."/>
            <person name="Squina F.M."/>
            <person name="Sun H."/>
            <person name="Susca A."/>
            <person name="Todd R.B."/>
            <person name="Tsang A."/>
            <person name="Unkles S.E."/>
            <person name="van de Wiele N."/>
            <person name="van Rossen-Uffink D."/>
            <person name="Oliveira J.V."/>
            <person name="Vesth T.C."/>
            <person name="Visser J."/>
            <person name="Yu J.-H."/>
            <person name="Zhou M."/>
            <person name="Andersen M.R."/>
            <person name="Archer D.B."/>
            <person name="Baker S.E."/>
            <person name="Benoit I."/>
            <person name="Brakhage A.A."/>
            <person name="Braus G.H."/>
            <person name="Fischer R."/>
            <person name="Frisvad J.C."/>
            <person name="Goldman G.H."/>
            <person name="Houbraken J."/>
            <person name="Oakley B."/>
            <person name="Pocsi I."/>
            <person name="Scazzocchio C."/>
            <person name="Seiboth B."/>
            <person name="vanKuyk P.A."/>
            <person name="Wortman J."/>
            <person name="Dyer P.S."/>
            <person name="Grigoriev I.V."/>
        </authorList>
    </citation>
    <scope>NUCLEOTIDE SEQUENCE [LARGE SCALE GENOMIC DNA]</scope>
    <source>
        <strain evidence="3">CBS 593.65</strain>
    </source>
</reference>
<sequence length="116" mass="13315">MRPTVFLPLYLLGPLPRVIAVQLEITEIRYTNGSEPRVATVDMPYIDSSLLPKDQPCPDLPFFIREARLLTEDLTVPTRCWIYTEQCHQSLAPITNDDPYVSLINGFGRTVRCYEE</sequence>
<dbReference type="OrthoDB" id="4412595at2759"/>
<accession>A0A1L9TXJ6</accession>
<dbReference type="VEuPathDB" id="FungiDB:ASPSYDRAFT_38847"/>